<feature type="transmembrane region" description="Helical" evidence="7">
    <location>
        <begin position="675"/>
        <end position="700"/>
    </location>
</feature>
<dbReference type="Pfam" id="PF12704">
    <property type="entry name" value="MacB_PCD"/>
    <property type="match status" value="2"/>
</dbReference>
<feature type="domain" description="MacB-like periplasmic core" evidence="9">
    <location>
        <begin position="495"/>
        <end position="603"/>
    </location>
</feature>
<dbReference type="AlphaFoldDB" id="A0A413SY25"/>
<accession>A0A413SY25</accession>
<sequence>MEYFSQIIKSQRAKKSLTALNLLGLSVCIGSALLILFYVRFELSFDTFHDGDRIYRVESRLYEGNVLTDNWATTTFGHAPVMFREIPGIEQYVRVTAQDREQEVTYKDRQFIEEKYCYTEPAFFDLFNFPIIKGEKEGQLVRPNTVVITESTAHRYFADSDPIGKILTFKTPSSEQHFEVTGIIADMPYNSHLRYDFLLSYSSIPEARRDIWYIHGVYTYIRLKPGKSPSDIEENFHSISEKYKTSALKYKDWRVELIPLKDIHLTPRKSYEKEEKGSKTAVQILFIMAVALLLIGWVNALNLTIARYLERGKEFGLRKVFGASRRQIVIQGLLESGLFNLLALVLALGWIEVLLPIVSRWVGQNFAFDAFNSLECWSMVLMIFVCGTFFIGLYPSFLLTHIKPSDIMRGKFLHSRKGNKIRKILIVIQFVASFILVSGTIVVIRQIHFMQQETSSAMFDRVLVLKYPALTENMSVQMMNFKKRLEQESFISHVAVSGAVPGAEVANYFTNRPYGSDISEIKLIQMFAVDYDYLTLYSPKIICGRIFSENYGNELNKVVLNEEAARLLGYSSPEDALGKQLAMEVLEEPLEIIGVVKNYHQQSLAEPYKPIMFFIKERVPFIATPYISIQLNTEINAKQVAKIEQIYKTYFPSAVFSYFRLSDYNDDLYKSDRNFSWIFTCASLLAIFVACLGLWIMTLFSTMARVKEIGIRKVLGADKKSLFWVLTRELILLTILATVLGTPLSIILMDEWLRTYAFHIILPWWGYVIAFMLMIFVALLTVAHQVWRVIRLKPMRILRNE</sequence>
<comment type="similarity">
    <text evidence="6">Belongs to the ABC-4 integral membrane protein family.</text>
</comment>
<evidence type="ECO:0000256" key="6">
    <source>
        <dbReference type="ARBA" id="ARBA00038076"/>
    </source>
</evidence>
<feature type="domain" description="ABC3 transporter permease C-terminal" evidence="8">
    <location>
        <begin position="682"/>
        <end position="794"/>
    </location>
</feature>
<keyword evidence="3 7" id="KW-0812">Transmembrane</keyword>
<feature type="transmembrane region" description="Helical" evidence="7">
    <location>
        <begin position="20"/>
        <end position="39"/>
    </location>
</feature>
<name>A0A413SY25_9BACT</name>
<organism evidence="10 11">
    <name type="scientific">Phocaeicola coprophilus</name>
    <dbReference type="NCBI Taxonomy" id="387090"/>
    <lineage>
        <taxon>Bacteria</taxon>
        <taxon>Pseudomonadati</taxon>
        <taxon>Bacteroidota</taxon>
        <taxon>Bacteroidia</taxon>
        <taxon>Bacteroidales</taxon>
        <taxon>Bacteroidaceae</taxon>
        <taxon>Phocaeicola</taxon>
    </lineage>
</organism>
<reference evidence="10 11" key="1">
    <citation type="submission" date="2018-08" db="EMBL/GenBank/DDBJ databases">
        <title>A genome reference for cultivated species of the human gut microbiota.</title>
        <authorList>
            <person name="Zou Y."/>
            <person name="Xue W."/>
            <person name="Luo G."/>
        </authorList>
    </citation>
    <scope>NUCLEOTIDE SEQUENCE [LARGE SCALE GENOMIC DNA]</scope>
    <source>
        <strain evidence="10 11">AM42-38</strain>
    </source>
</reference>
<dbReference type="Pfam" id="PF02687">
    <property type="entry name" value="FtsX"/>
    <property type="match status" value="2"/>
</dbReference>
<evidence type="ECO:0000256" key="5">
    <source>
        <dbReference type="ARBA" id="ARBA00023136"/>
    </source>
</evidence>
<dbReference type="RefSeq" id="WP_118400655.1">
    <property type="nucleotide sequence ID" value="NZ_CABJGD010000023.1"/>
</dbReference>
<evidence type="ECO:0000313" key="11">
    <source>
        <dbReference type="Proteomes" id="UP000283855"/>
    </source>
</evidence>
<comment type="caution">
    <text evidence="10">The sequence shown here is derived from an EMBL/GenBank/DDBJ whole genome shotgun (WGS) entry which is preliminary data.</text>
</comment>
<dbReference type="GO" id="GO:0005886">
    <property type="term" value="C:plasma membrane"/>
    <property type="evidence" value="ECO:0007669"/>
    <property type="project" value="UniProtKB-SubCell"/>
</dbReference>
<feature type="transmembrane region" description="Helical" evidence="7">
    <location>
        <begin position="721"/>
        <end position="744"/>
    </location>
</feature>
<evidence type="ECO:0000313" key="10">
    <source>
        <dbReference type="EMBL" id="RHA74502.1"/>
    </source>
</evidence>
<evidence type="ECO:0000256" key="7">
    <source>
        <dbReference type="SAM" id="Phobius"/>
    </source>
</evidence>
<keyword evidence="2" id="KW-1003">Cell membrane</keyword>
<dbReference type="GO" id="GO:0022857">
    <property type="term" value="F:transmembrane transporter activity"/>
    <property type="evidence" value="ECO:0007669"/>
    <property type="project" value="TreeGrafter"/>
</dbReference>
<feature type="transmembrane region" description="Helical" evidence="7">
    <location>
        <begin position="423"/>
        <end position="444"/>
    </location>
</feature>
<feature type="transmembrane region" description="Helical" evidence="7">
    <location>
        <begin position="284"/>
        <end position="309"/>
    </location>
</feature>
<comment type="subcellular location">
    <subcellularLocation>
        <location evidence="1">Cell membrane</location>
        <topology evidence="1">Multi-pass membrane protein</topology>
    </subcellularLocation>
</comment>
<evidence type="ECO:0000256" key="2">
    <source>
        <dbReference type="ARBA" id="ARBA00022475"/>
    </source>
</evidence>
<evidence type="ECO:0000256" key="1">
    <source>
        <dbReference type="ARBA" id="ARBA00004651"/>
    </source>
</evidence>
<feature type="transmembrane region" description="Helical" evidence="7">
    <location>
        <begin position="338"/>
        <end position="359"/>
    </location>
</feature>
<dbReference type="InterPro" id="IPR003838">
    <property type="entry name" value="ABC3_permease_C"/>
</dbReference>
<keyword evidence="4 7" id="KW-1133">Transmembrane helix</keyword>
<keyword evidence="5 7" id="KW-0472">Membrane</keyword>
<dbReference type="Proteomes" id="UP000283855">
    <property type="component" value="Unassembled WGS sequence"/>
</dbReference>
<feature type="transmembrane region" description="Helical" evidence="7">
    <location>
        <begin position="764"/>
        <end position="787"/>
    </location>
</feature>
<gene>
    <name evidence="10" type="ORF">DW921_10655</name>
</gene>
<protein>
    <submittedName>
        <fullName evidence="10">ABC transporter permease</fullName>
    </submittedName>
</protein>
<dbReference type="PANTHER" id="PTHR30572:SF4">
    <property type="entry name" value="ABC TRANSPORTER PERMEASE YTRF"/>
    <property type="match status" value="1"/>
</dbReference>
<dbReference type="InterPro" id="IPR050250">
    <property type="entry name" value="Macrolide_Exporter_MacB"/>
</dbReference>
<evidence type="ECO:0000259" key="8">
    <source>
        <dbReference type="Pfam" id="PF02687"/>
    </source>
</evidence>
<evidence type="ECO:0000256" key="4">
    <source>
        <dbReference type="ARBA" id="ARBA00022989"/>
    </source>
</evidence>
<feature type="domain" description="ABC3 transporter permease C-terminal" evidence="8">
    <location>
        <begin position="287"/>
        <end position="404"/>
    </location>
</feature>
<dbReference type="EMBL" id="QSFT01000023">
    <property type="protein sequence ID" value="RHA74502.1"/>
    <property type="molecule type" value="Genomic_DNA"/>
</dbReference>
<feature type="transmembrane region" description="Helical" evidence="7">
    <location>
        <begin position="379"/>
        <end position="402"/>
    </location>
</feature>
<evidence type="ECO:0000259" key="9">
    <source>
        <dbReference type="Pfam" id="PF12704"/>
    </source>
</evidence>
<evidence type="ECO:0000256" key="3">
    <source>
        <dbReference type="ARBA" id="ARBA00022692"/>
    </source>
</evidence>
<feature type="domain" description="MacB-like periplasmic core" evidence="9">
    <location>
        <begin position="18"/>
        <end position="235"/>
    </location>
</feature>
<dbReference type="InterPro" id="IPR025857">
    <property type="entry name" value="MacB_PCD"/>
</dbReference>
<proteinExistence type="inferred from homology"/>
<dbReference type="PANTHER" id="PTHR30572">
    <property type="entry name" value="MEMBRANE COMPONENT OF TRANSPORTER-RELATED"/>
    <property type="match status" value="1"/>
</dbReference>